<accession>A0A060T5Q0</accession>
<protein>
    <submittedName>
        <fullName evidence="2">ARAD1B05830p</fullName>
    </submittedName>
</protein>
<dbReference type="PhylomeDB" id="A0A060T5Q0"/>
<reference evidence="2" key="2">
    <citation type="submission" date="2014-06" db="EMBL/GenBank/DDBJ databases">
        <title>The complete genome of Blastobotrys (Arxula) adeninivorans LS3 - a yeast of biotechnological interest.</title>
        <authorList>
            <person name="Kunze G."/>
            <person name="Gaillardin C."/>
            <person name="Czernicka M."/>
            <person name="Durrens P."/>
            <person name="Martin T."/>
            <person name="Boer E."/>
            <person name="Gabaldon T."/>
            <person name="Cruz J."/>
            <person name="Talla E."/>
            <person name="Marck C."/>
            <person name="Goffeau A."/>
            <person name="Barbe V."/>
            <person name="Baret P."/>
            <person name="Baronian K."/>
            <person name="Beier S."/>
            <person name="Bleykasten C."/>
            <person name="Bode R."/>
            <person name="Casaregola S."/>
            <person name="Despons L."/>
            <person name="Fairhead C."/>
            <person name="Giersberg M."/>
            <person name="Gierski P."/>
            <person name="Hahnel U."/>
            <person name="Hartmann A."/>
            <person name="Jankowska D."/>
            <person name="Jubin C."/>
            <person name="Jung P."/>
            <person name="Lafontaine I."/>
            <person name="Leh-Louis V."/>
            <person name="Lemaire M."/>
            <person name="Marcet-Houben M."/>
            <person name="Mascher M."/>
            <person name="Morel G."/>
            <person name="Richard G.-F."/>
            <person name="Riechen J."/>
            <person name="Sacerdot C."/>
            <person name="Sarkar A."/>
            <person name="Savel G."/>
            <person name="Schacherer J."/>
            <person name="Sherman D."/>
            <person name="Straub M.-L."/>
            <person name="Stein N."/>
            <person name="Thierry A."/>
            <person name="Trautwein-Schult A."/>
            <person name="Westhof E."/>
            <person name="Worch S."/>
            <person name="Dujon B."/>
            <person name="Souciet J.-L."/>
            <person name="Wincker P."/>
            <person name="Scholz U."/>
            <person name="Neuveglise N."/>
        </authorList>
    </citation>
    <scope>NUCLEOTIDE SEQUENCE</scope>
    <source>
        <strain evidence="2">LS3</strain>
    </source>
</reference>
<evidence type="ECO:0000313" key="2">
    <source>
        <dbReference type="EMBL" id="CDP36124.1"/>
    </source>
</evidence>
<dbReference type="EMBL" id="HG937692">
    <property type="protein sequence ID" value="CDP36124.1"/>
    <property type="molecule type" value="Genomic_DNA"/>
</dbReference>
<reference evidence="2" key="1">
    <citation type="submission" date="2014-02" db="EMBL/GenBank/DDBJ databases">
        <authorList>
            <person name="Genoscope - CEA"/>
        </authorList>
    </citation>
    <scope>NUCLEOTIDE SEQUENCE</scope>
    <source>
        <strain evidence="2">LS3</strain>
    </source>
</reference>
<name>A0A060T5Q0_BLAAD</name>
<feature type="region of interest" description="Disordered" evidence="1">
    <location>
        <begin position="1"/>
        <end position="38"/>
    </location>
</feature>
<evidence type="ECO:0000256" key="1">
    <source>
        <dbReference type="SAM" id="MobiDB-lite"/>
    </source>
</evidence>
<organism evidence="2">
    <name type="scientific">Blastobotrys adeninivorans</name>
    <name type="common">Yeast</name>
    <name type="synonym">Arxula adeninivorans</name>
    <dbReference type="NCBI Taxonomy" id="409370"/>
    <lineage>
        <taxon>Eukaryota</taxon>
        <taxon>Fungi</taxon>
        <taxon>Dikarya</taxon>
        <taxon>Ascomycota</taxon>
        <taxon>Saccharomycotina</taxon>
        <taxon>Dipodascomycetes</taxon>
        <taxon>Dipodascales</taxon>
        <taxon>Trichomonascaceae</taxon>
        <taxon>Blastobotrys</taxon>
    </lineage>
</organism>
<sequence>MGHENMPPVYKEQVPPPKGGTEIPTRNDKLPNGTAAPSELSNLSYDDISYHYKYRGNIDELQKFLRKVLPVASLASLQHDVVIDIEEGDTVGNEIDEVLSELEIKGRRTIGLFGLYSIIMPSRPHFIGTQFITYLWERISGILGIQDITLANDLRRGLVTETGDSARVLQDGTTEHLVGITEGYCRDRLHENSRVPGRAVERRTARAYEKEPDQSFQPGYQNLADNSTDLPTVICEVGMSDVVSKVIFDCLTTLAGSRGKIDLSLGVDLTINNQGLTRIRLFVLDSSITTLVRFSERNHSVARFTRSKIENRLIHLRYLRDRLQAMQTRQERVKYRAYVHIQPTVFPTIEYYERTRDYLMTVSEGEVTDQDIVETCRVVLENAEVVQMTEGDDDFIVTDINGEPLDGLAVKVEAFLGLLLGFEAQVTLDIETLESIFLAVAEASQSKNLEGIPSPIPLVVTRRHISDQRYDEFVASQGTNFNREAFERNQPVTARNVILGHLRDATVIRPAAKAYLDREKFRSRALKMASALFWFREKQKDGVEVYDLEELREARAFRWSRGYTRLVENLMRNHPTTPERREYFRRVLGRREIKDLLDFDTCTRALAQIIHDRGLTAFLEDLGEDESKARDSLVTIMIGTENSRNR</sequence>
<dbReference type="AlphaFoldDB" id="A0A060T5Q0"/>
<proteinExistence type="predicted"/>
<gene>
    <name evidence="2" type="ORF">GNLVRS02_ARAD1B05830g</name>
</gene>